<feature type="region of interest" description="Disordered" evidence="1">
    <location>
        <begin position="1"/>
        <end position="24"/>
    </location>
</feature>
<dbReference type="EMBL" id="JBHTGP010000027">
    <property type="protein sequence ID" value="MFD0691328.1"/>
    <property type="molecule type" value="Genomic_DNA"/>
</dbReference>
<evidence type="ECO:0008006" key="4">
    <source>
        <dbReference type="Google" id="ProtNLM"/>
    </source>
</evidence>
<dbReference type="Proteomes" id="UP001597063">
    <property type="component" value="Unassembled WGS sequence"/>
</dbReference>
<dbReference type="RefSeq" id="WP_131761844.1">
    <property type="nucleotide sequence ID" value="NZ_CAACUY010000191.1"/>
</dbReference>
<comment type="caution">
    <text evidence="2">The sequence shown here is derived from an EMBL/GenBank/DDBJ whole genome shotgun (WGS) entry which is preliminary data.</text>
</comment>
<gene>
    <name evidence="2" type="ORF">ACFQZM_43040</name>
</gene>
<accession>A0ABW2Y0I5</accession>
<proteinExistence type="predicted"/>
<evidence type="ECO:0000313" key="3">
    <source>
        <dbReference type="Proteomes" id="UP001597063"/>
    </source>
</evidence>
<name>A0ABW2Y0I5_9ACTN</name>
<reference evidence="3" key="1">
    <citation type="journal article" date="2019" name="Int. J. Syst. Evol. Microbiol.">
        <title>The Global Catalogue of Microorganisms (GCM) 10K type strain sequencing project: providing services to taxonomists for standard genome sequencing and annotation.</title>
        <authorList>
            <consortium name="The Broad Institute Genomics Platform"/>
            <consortium name="The Broad Institute Genome Sequencing Center for Infectious Disease"/>
            <person name="Wu L."/>
            <person name="Ma J."/>
        </authorList>
    </citation>
    <scope>NUCLEOTIDE SEQUENCE [LARGE SCALE GENOMIC DNA]</scope>
    <source>
        <strain evidence="3">JCM 9371</strain>
    </source>
</reference>
<organism evidence="2 3">
    <name type="scientific">Actinomadura fibrosa</name>
    <dbReference type="NCBI Taxonomy" id="111802"/>
    <lineage>
        <taxon>Bacteria</taxon>
        <taxon>Bacillati</taxon>
        <taxon>Actinomycetota</taxon>
        <taxon>Actinomycetes</taxon>
        <taxon>Streptosporangiales</taxon>
        <taxon>Thermomonosporaceae</taxon>
        <taxon>Actinomadura</taxon>
    </lineage>
</organism>
<evidence type="ECO:0000256" key="1">
    <source>
        <dbReference type="SAM" id="MobiDB-lite"/>
    </source>
</evidence>
<feature type="region of interest" description="Disordered" evidence="1">
    <location>
        <begin position="208"/>
        <end position="231"/>
    </location>
</feature>
<keyword evidence="3" id="KW-1185">Reference proteome</keyword>
<sequence length="377" mass="41445">MNGMETNEMERVRGLLREPPPPSAEVTAKALGMLEDAMGPGRKHRPRRVPRTGFRHWTRPAMLVPALVTATAVTAASYVALRGNETSDTPQLSREQIQAESVAARTLLLDAAAAVRKQRPVPPGGWWRQRVIDGQAYHASGRGAGYTIYMEVDNDSWQSRTTRDYRFFKTPRPVGPRTPADTTAWRAAGSPLRWQVEADGDKVELTRDNRKPPQYEGSSYVRMPNRDDGTSADVASRIRAGKDPAAFVAAMKRDPGFVEGSAQMLMTGSRYLGDKLASPAARAAVFRTLADLRGIRSVGNVKDASGRTGVALATPWITRVDGTVVEYQLVLDRRTFDILGDQMIVKKEGKDHIPVGALFSYGYTVQENWTNAAPPAR</sequence>
<evidence type="ECO:0000313" key="2">
    <source>
        <dbReference type="EMBL" id="MFD0691328.1"/>
    </source>
</evidence>
<protein>
    <recommendedName>
        <fullName evidence="4">CU044_5270 family protein</fullName>
    </recommendedName>
</protein>